<accession>C2EWH4</accession>
<dbReference type="Proteomes" id="UP000004483">
    <property type="component" value="Unassembled WGS sequence"/>
</dbReference>
<dbReference type="HOGENOM" id="CLU_1276319_0_0_9"/>
<dbReference type="EMBL" id="ACGV01000194">
    <property type="protein sequence ID" value="EEJ39757.1"/>
    <property type="molecule type" value="Genomic_DNA"/>
</dbReference>
<name>C2EWH4_9LACO</name>
<gene>
    <name evidence="1" type="ORF">HMPREF0549_1810</name>
</gene>
<reference evidence="1 2" key="1">
    <citation type="submission" date="2009-01" db="EMBL/GenBank/DDBJ databases">
        <authorList>
            <person name="Qin X."/>
            <person name="Bachman B."/>
            <person name="Battles P."/>
            <person name="Bell A."/>
            <person name="Bess C."/>
            <person name="Bickham C."/>
            <person name="Chaboub L."/>
            <person name="Chen D."/>
            <person name="Coyle M."/>
            <person name="Deiros D.R."/>
            <person name="Dinh H."/>
            <person name="Forbes L."/>
            <person name="Fowler G."/>
            <person name="Francisco L."/>
            <person name="Fu Q."/>
            <person name="Gubbala S."/>
            <person name="Hale W."/>
            <person name="Han Y."/>
            <person name="Hemphill L."/>
            <person name="Highlander S.K."/>
            <person name="Hirani K."/>
            <person name="Hogues M."/>
            <person name="Jackson L."/>
            <person name="Jakkamsetti A."/>
            <person name="Javaid M."/>
            <person name="Jiang H."/>
            <person name="Korchina V."/>
            <person name="Kovar C."/>
            <person name="Lara F."/>
            <person name="Lee S."/>
            <person name="Mata R."/>
            <person name="Mathew T."/>
            <person name="Moen C."/>
            <person name="Morales K."/>
            <person name="Munidasa M."/>
            <person name="Nazareth L."/>
            <person name="Ngo R."/>
            <person name="Nguyen L."/>
            <person name="Okwuonu G."/>
            <person name="Ongeri F."/>
            <person name="Patil S."/>
            <person name="Petrosino J."/>
            <person name="Pham C."/>
            <person name="Pham P."/>
            <person name="Pu L.-L."/>
            <person name="Puazo M."/>
            <person name="Raj R."/>
            <person name="Reid J."/>
            <person name="Rouhana J."/>
            <person name="Saada N."/>
            <person name="Shang Y."/>
            <person name="Simmons D."/>
            <person name="Thornton R."/>
            <person name="Warren J."/>
            <person name="Weissenberger G."/>
            <person name="Zhang J."/>
            <person name="Zhang L."/>
            <person name="Zhou C."/>
            <person name="Zhu D."/>
            <person name="Muzny D."/>
            <person name="Worley K."/>
            <person name="Gibbs R."/>
        </authorList>
    </citation>
    <scope>NUCLEOTIDE SEQUENCE [LARGE SCALE GENOMIC DNA]</scope>
    <source>
        <strain evidence="1 2">ATCC 49540</strain>
    </source>
</reference>
<protein>
    <recommendedName>
        <fullName evidence="3">CBM-cenC domain-containing protein</fullName>
    </recommendedName>
</protein>
<dbReference type="RefSeq" id="WP_003717430.1">
    <property type="nucleotide sequence ID" value="NZ_GG693414.1"/>
</dbReference>
<sequence>MQLSNGLKILYGKENGDNMADNLTDGLNELAQGFQKRFKVSDKLTLQDMIDLVTPPVSQPNLIPGSDNFSGYPGVNWAVFNNFGQSGSWNGIAVMALNLEGLIGYKTTFAPGTYTFSVFAKLDHPDDQSTAVLKFQGDTTDAGLTIKDGLTTEWQRFVYTTTFITQVTGRFQISPTSFPAGVNRLYIAGEKVEQGDTVTPYVTENNTEIDAPIYDR</sequence>
<evidence type="ECO:0000313" key="1">
    <source>
        <dbReference type="EMBL" id="EEJ39757.1"/>
    </source>
</evidence>
<organism evidence="1 2">
    <name type="scientific">Limosilactobacillus vaginalis DSM 5837 = ATCC 49540</name>
    <dbReference type="NCBI Taxonomy" id="1423814"/>
    <lineage>
        <taxon>Bacteria</taxon>
        <taxon>Bacillati</taxon>
        <taxon>Bacillota</taxon>
        <taxon>Bacilli</taxon>
        <taxon>Lactobacillales</taxon>
        <taxon>Lactobacillaceae</taxon>
        <taxon>Limosilactobacillus</taxon>
    </lineage>
</organism>
<dbReference type="AlphaFoldDB" id="C2EWH4"/>
<evidence type="ECO:0000313" key="2">
    <source>
        <dbReference type="Proteomes" id="UP000004483"/>
    </source>
</evidence>
<dbReference type="STRING" id="1423814.HMPREF0549_1810"/>
<proteinExistence type="predicted"/>
<evidence type="ECO:0008006" key="3">
    <source>
        <dbReference type="Google" id="ProtNLM"/>
    </source>
</evidence>
<comment type="caution">
    <text evidence="1">The sequence shown here is derived from an EMBL/GenBank/DDBJ whole genome shotgun (WGS) entry which is preliminary data.</text>
</comment>